<feature type="domain" description="Rab3-GAP regulatory subunit N-terminal" evidence="2">
    <location>
        <begin position="184"/>
        <end position="312"/>
    </location>
</feature>
<evidence type="ECO:0000313" key="3">
    <source>
        <dbReference type="EMBL" id="CAE0364458.1"/>
    </source>
</evidence>
<protein>
    <recommendedName>
        <fullName evidence="2">Rab3-GAP regulatory subunit N-terminal domain-containing protein</fullName>
    </recommendedName>
</protein>
<gene>
    <name evidence="3" type="ORF">ALAG00032_LOCUS5199</name>
</gene>
<organism evidence="3">
    <name type="scientific">Aureoumbra lagunensis</name>
    <dbReference type="NCBI Taxonomy" id="44058"/>
    <lineage>
        <taxon>Eukaryota</taxon>
        <taxon>Sar</taxon>
        <taxon>Stramenopiles</taxon>
        <taxon>Ochrophyta</taxon>
        <taxon>Pelagophyceae</taxon>
        <taxon>Pelagomonadales</taxon>
        <taxon>Aureoumbra</taxon>
    </lineage>
</organism>
<reference evidence="3" key="1">
    <citation type="submission" date="2021-01" db="EMBL/GenBank/DDBJ databases">
        <authorList>
            <person name="Corre E."/>
            <person name="Pelletier E."/>
            <person name="Niang G."/>
            <person name="Scheremetjew M."/>
            <person name="Finn R."/>
            <person name="Kale V."/>
            <person name="Holt S."/>
            <person name="Cochrane G."/>
            <person name="Meng A."/>
            <person name="Brown T."/>
            <person name="Cohen L."/>
        </authorList>
    </citation>
    <scope>NUCLEOTIDE SEQUENCE</scope>
    <source>
        <strain evidence="3">CCMP1510</strain>
    </source>
</reference>
<evidence type="ECO:0000256" key="1">
    <source>
        <dbReference type="SAM" id="MobiDB-lite"/>
    </source>
</evidence>
<feature type="region of interest" description="Disordered" evidence="1">
    <location>
        <begin position="1044"/>
        <end position="1075"/>
    </location>
</feature>
<accession>A0A7S3JTI1</accession>
<dbReference type="SUPFAM" id="SSF82171">
    <property type="entry name" value="DPP6 N-terminal domain-like"/>
    <property type="match status" value="1"/>
</dbReference>
<name>A0A7S3JTI1_9STRA</name>
<dbReference type="AlphaFoldDB" id="A0A7S3JTI1"/>
<dbReference type="Pfam" id="PF14655">
    <property type="entry name" value="RAB3GAP2_N"/>
    <property type="match status" value="1"/>
</dbReference>
<dbReference type="InterPro" id="IPR032839">
    <property type="entry name" value="RAB3GAP_N"/>
</dbReference>
<sequence length="1075" mass="118164">MKSEWCVSISNDLVVAWIIEGVLRLEKPGVPFSPSSLLLETNIDRSEASDAESSSRLDEMRLAWAGIRTLVCGDGTGLVRVFSVGEVSWSQLYSWSLRDADSTSGRKSLFRGRATPALSPKSKHIELFALWSENTTVWYRYGRRCVRIQSDRSLGARRLLPSDNVTCTASVDATSFIAGVAGKVLVYSWSTEETDPSSMLSLSALGSAVWGAFFARGSSTKEEYTETYENEQINYLVRSPDDLAQFSAPVAELAVLNDTDRNFERICTSPQGRYAALSDDRGRVFLLVCRPAPAIVAAIFKGYRKTQCDFIPNARGLAILSLESKVIHVYLLPWRTLAAVYALETPDPHLSVAQGNIYLCTAADDRCRLLRLETKLETSSVATCTTKRNYAALRSFRSARRSGDVAATLTALGRCYSREGNDDSLLARAIDDACNELSCGDVLLRTILDAAIERCSSIPLRTHLERMRELALAAAKAGLIYSNEGFFSAASNAADEECPSFLIEASDWLKIPERIDTEEEEEALLISQVSIALKQHVNESIPLEEEYSLASLFRGAVVWQALVEENTWSAAQRASCLGVLDNTQENASVLISAARIAARILMRPIASGDIFGLRGVDELAILLKLGPRARGRLCAHWLTTEISLATARQALVGPVLSRFLKDAVLPKGIEELVFLRWDTRRPARMLGLCLVARAVINELVETEEKRTYGSVDKSQFSKSIDLIESSIHQLRVAAVLSLGPPRCSEATVRALDKEQILLADVLQEDAACAQEDQAVQSVDNLARIVADRTERGWVHRRFPELEPDALRICYALRLAAPQAAALLRTTFFQLRSINNDEIQNARLVLVIAAVCEAWRQAAAGPLLAALDHIDGDNAEHQSIIRAVSQLVDVLLEAFKLNILSPPSESTAITRVDDLLLNGGSAFASGDAWPSRRLSLSLSTAWQNFRKFPPAPERIKQLAALCRCLQLVLATPTADLPLACVSDLFGLAEQQRTSSHNQEHHLLQLHTAPRDDLSAFADMAEATLTSALTSPQMADKLRATALTRRGLSPHHQNHYSKNDDSTTAKVSDEEDMLISI</sequence>
<dbReference type="EMBL" id="HBIJ01007371">
    <property type="protein sequence ID" value="CAE0364458.1"/>
    <property type="molecule type" value="Transcribed_RNA"/>
</dbReference>
<evidence type="ECO:0000259" key="2">
    <source>
        <dbReference type="Pfam" id="PF14655"/>
    </source>
</evidence>
<proteinExistence type="predicted"/>